<dbReference type="InterPro" id="IPR027417">
    <property type="entry name" value="P-loop_NTPase"/>
</dbReference>
<name>S4TE52_9VIRU</name>
<dbReference type="GO" id="GO:0046872">
    <property type="term" value="F:metal ion binding"/>
    <property type="evidence" value="ECO:0007669"/>
    <property type="project" value="UniProtKB-KW"/>
</dbReference>
<evidence type="ECO:0000256" key="7">
    <source>
        <dbReference type="ARBA" id="ARBA00022722"/>
    </source>
</evidence>
<evidence type="ECO:0000256" key="11">
    <source>
        <dbReference type="ARBA" id="ARBA00022801"/>
    </source>
</evidence>
<dbReference type="GO" id="GO:0016787">
    <property type="term" value="F:hydrolase activity"/>
    <property type="evidence" value="ECO:0007669"/>
    <property type="project" value="UniProtKB-KW"/>
</dbReference>
<keyword evidence="6" id="KW-0235">DNA replication</keyword>
<dbReference type="GO" id="GO:0003677">
    <property type="term" value="F:DNA binding"/>
    <property type="evidence" value="ECO:0007669"/>
    <property type="project" value="UniProtKB-KW"/>
</dbReference>
<reference evidence="20" key="1">
    <citation type="journal article" date="2013" name="ISME J.">
        <title>Previously unknown and highly divergent ssDNA viruses populate the oceans.</title>
        <authorList>
            <person name="Labonte J.M."/>
            <person name="Suttle C.A."/>
        </authorList>
    </citation>
    <scope>NUCLEOTIDE SEQUENCE</scope>
</reference>
<evidence type="ECO:0000256" key="16">
    <source>
        <dbReference type="ARBA" id="ARBA00032243"/>
    </source>
</evidence>
<evidence type="ECO:0000256" key="12">
    <source>
        <dbReference type="ARBA" id="ARBA00023124"/>
    </source>
</evidence>
<dbReference type="InterPro" id="IPR049912">
    <property type="entry name" value="CRESS_DNA_REP"/>
</dbReference>
<dbReference type="GO" id="GO:0000166">
    <property type="term" value="F:nucleotide binding"/>
    <property type="evidence" value="ECO:0007669"/>
    <property type="project" value="UniProtKB-KW"/>
</dbReference>
<dbReference type="GO" id="GO:0006260">
    <property type="term" value="P:DNA replication"/>
    <property type="evidence" value="ECO:0007669"/>
    <property type="project" value="UniProtKB-KW"/>
</dbReference>
<dbReference type="SUPFAM" id="SSF52540">
    <property type="entry name" value="P-loop containing nucleoside triphosphate hydrolases"/>
    <property type="match status" value="1"/>
</dbReference>
<keyword evidence="13" id="KW-0238">DNA-binding</keyword>
<accession>S4TE52</accession>
<dbReference type="GO" id="GO:0004519">
    <property type="term" value="F:endonuclease activity"/>
    <property type="evidence" value="ECO:0007669"/>
    <property type="project" value="UniProtKB-KW"/>
</dbReference>
<evidence type="ECO:0000256" key="10">
    <source>
        <dbReference type="ARBA" id="ARBA00022759"/>
    </source>
</evidence>
<comment type="subcellular location">
    <subcellularLocation>
        <location evidence="2">Host nucleus</location>
    </subcellularLocation>
</comment>
<dbReference type="Pfam" id="PF00910">
    <property type="entry name" value="RNA_helicase"/>
    <property type="match status" value="1"/>
</dbReference>
<keyword evidence="4" id="KW-0808">Transferase</keyword>
<dbReference type="GO" id="GO:0042025">
    <property type="term" value="C:host cell nucleus"/>
    <property type="evidence" value="ECO:0007669"/>
    <property type="project" value="UniProtKB-SubCell"/>
</dbReference>
<keyword evidence="10" id="KW-0255">Endonuclease</keyword>
<comment type="similarity">
    <text evidence="3">Belongs to the nanoviruses/circoviruses replication-associated protein family.</text>
</comment>
<comment type="cofactor">
    <cofactor evidence="1">
        <name>Mn(2+)</name>
        <dbReference type="ChEBI" id="CHEBI:29035"/>
    </cofactor>
</comment>
<dbReference type="Gene3D" id="3.40.1310.20">
    <property type="match status" value="1"/>
</dbReference>
<evidence type="ECO:0000259" key="19">
    <source>
        <dbReference type="PROSITE" id="PS52020"/>
    </source>
</evidence>
<keyword evidence="8" id="KW-0479">Metal-binding</keyword>
<sequence length="324" mass="38426">MESINSFFSSKNAQKCPEGNTETSGHNAGSNSRDRSWCFTSFKMDKTPLEKCADFDKVRWLIWAPEVCPKTKKQHWQCYVYLRDKASRRTLQRIFSGEKFHCDVALGSFDEQLNYIQGPYKKEDKEKPYNPDFQEYGKRPEQGKRKDLDQLRDSIISGEQTVDQICESNPVMFHQYGRTLNKLEEISLRRRFRTEMTKGIWYWGPTGTGKSHMAFQDYHPDTHYLCNHRDNGWWDGYAGQDTVIINEFRGNDIYTYDYILELVDKHPAKVNRRGREPLPFISKTVIITSSLHPADVFWRRNEKDSLEQLKRRFEIIKLDRRYEN</sequence>
<keyword evidence="12" id="KW-0190">Covalent protein-DNA linkage</keyword>
<evidence type="ECO:0000256" key="6">
    <source>
        <dbReference type="ARBA" id="ARBA00022705"/>
    </source>
</evidence>
<keyword evidence="9" id="KW-0547">Nucleotide-binding</keyword>
<keyword evidence="11" id="KW-0378">Hydrolase</keyword>
<evidence type="ECO:0000256" key="5">
    <source>
        <dbReference type="ARBA" id="ARBA00022695"/>
    </source>
</evidence>
<evidence type="ECO:0000256" key="18">
    <source>
        <dbReference type="SAM" id="MobiDB-lite"/>
    </source>
</evidence>
<dbReference type="Gene3D" id="3.40.50.300">
    <property type="entry name" value="P-loop containing nucleotide triphosphate hydrolases"/>
    <property type="match status" value="1"/>
</dbReference>
<evidence type="ECO:0000256" key="14">
    <source>
        <dbReference type="ARBA" id="ARBA00023268"/>
    </source>
</evidence>
<keyword evidence="5" id="KW-0548">Nucleotidyltransferase</keyword>
<evidence type="ECO:0000256" key="3">
    <source>
        <dbReference type="ARBA" id="ARBA00008545"/>
    </source>
</evidence>
<dbReference type="EMBL" id="JX904427">
    <property type="protein sequence ID" value="AGA18391.1"/>
    <property type="molecule type" value="Genomic_DNA"/>
</dbReference>
<dbReference type="GO" id="GO:0003723">
    <property type="term" value="F:RNA binding"/>
    <property type="evidence" value="ECO:0007669"/>
    <property type="project" value="InterPro"/>
</dbReference>
<evidence type="ECO:0000313" key="20">
    <source>
        <dbReference type="EMBL" id="AGA18391.1"/>
    </source>
</evidence>
<feature type="region of interest" description="Disordered" evidence="18">
    <location>
        <begin position="120"/>
        <end position="145"/>
    </location>
</feature>
<keyword evidence="14" id="KW-0511">Multifunctional enzyme</keyword>
<comment type="catalytic activity">
    <reaction evidence="17">
        <text>ATP + H2O = ADP + phosphate + H(+)</text>
        <dbReference type="Rhea" id="RHEA:13065"/>
        <dbReference type="ChEBI" id="CHEBI:15377"/>
        <dbReference type="ChEBI" id="CHEBI:15378"/>
        <dbReference type="ChEBI" id="CHEBI:30616"/>
        <dbReference type="ChEBI" id="CHEBI:43474"/>
        <dbReference type="ChEBI" id="CHEBI:456216"/>
    </reaction>
</comment>
<evidence type="ECO:0000256" key="2">
    <source>
        <dbReference type="ARBA" id="ARBA00004147"/>
    </source>
</evidence>
<evidence type="ECO:0000256" key="9">
    <source>
        <dbReference type="ARBA" id="ARBA00022741"/>
    </source>
</evidence>
<feature type="compositionally biased region" description="Polar residues" evidence="18">
    <location>
        <begin position="1"/>
        <end position="13"/>
    </location>
</feature>
<evidence type="ECO:0000256" key="1">
    <source>
        <dbReference type="ARBA" id="ARBA00001936"/>
    </source>
</evidence>
<dbReference type="PROSITE" id="PS52020">
    <property type="entry name" value="CRESS_DNA_REP"/>
    <property type="match status" value="1"/>
</dbReference>
<evidence type="ECO:0000256" key="4">
    <source>
        <dbReference type="ARBA" id="ARBA00022679"/>
    </source>
</evidence>
<feature type="region of interest" description="Disordered" evidence="18">
    <location>
        <begin position="1"/>
        <end position="33"/>
    </location>
</feature>
<organism evidence="20">
    <name type="scientific">uncultured marine virus</name>
    <dbReference type="NCBI Taxonomy" id="186617"/>
    <lineage>
        <taxon>Viruses</taxon>
        <taxon>environmental samples</taxon>
    </lineage>
</organism>
<dbReference type="InterPro" id="IPR000605">
    <property type="entry name" value="Helicase_SF3_ssDNA/RNA_vir"/>
</dbReference>
<feature type="compositionally biased region" description="Polar residues" evidence="18">
    <location>
        <begin position="20"/>
        <end position="31"/>
    </location>
</feature>
<evidence type="ECO:0000256" key="8">
    <source>
        <dbReference type="ARBA" id="ARBA00022723"/>
    </source>
</evidence>
<proteinExistence type="inferred from homology"/>
<evidence type="ECO:0000256" key="13">
    <source>
        <dbReference type="ARBA" id="ARBA00023125"/>
    </source>
</evidence>
<protein>
    <recommendedName>
        <fullName evidence="15">ATP-dependent helicase Rep</fullName>
    </recommendedName>
    <alternativeName>
        <fullName evidence="16">RepP</fullName>
    </alternativeName>
</protein>
<dbReference type="GO" id="GO:0016779">
    <property type="term" value="F:nucleotidyltransferase activity"/>
    <property type="evidence" value="ECO:0007669"/>
    <property type="project" value="UniProtKB-KW"/>
</dbReference>
<evidence type="ECO:0000256" key="15">
    <source>
        <dbReference type="ARBA" id="ARBA00030754"/>
    </source>
</evidence>
<keyword evidence="7" id="KW-0540">Nuclease</keyword>
<evidence type="ECO:0000256" key="17">
    <source>
        <dbReference type="ARBA" id="ARBA00049360"/>
    </source>
</evidence>
<feature type="domain" description="CRESS-DNA virus Rep endonuclease" evidence="19">
    <location>
        <begin position="31"/>
        <end position="139"/>
    </location>
</feature>
<dbReference type="GO" id="GO:0003724">
    <property type="term" value="F:RNA helicase activity"/>
    <property type="evidence" value="ECO:0007669"/>
    <property type="project" value="InterPro"/>
</dbReference>